<proteinExistence type="predicted"/>
<evidence type="ECO:0000313" key="3">
    <source>
        <dbReference type="EMBL" id="KIK78058.1"/>
    </source>
</evidence>
<protein>
    <recommendedName>
        <fullName evidence="2">Fatty acid synthase subunit alpha acyl carrier domain-containing protein</fullName>
    </recommendedName>
</protein>
<feature type="signal peptide" evidence="1">
    <location>
        <begin position="1"/>
        <end position="20"/>
    </location>
</feature>
<dbReference type="Proteomes" id="UP000054538">
    <property type="component" value="Unassembled WGS sequence"/>
</dbReference>
<dbReference type="Pfam" id="PF18325">
    <property type="entry name" value="Fas_alpha_ACP"/>
    <property type="match status" value="1"/>
</dbReference>
<dbReference type="InterPro" id="IPR040899">
    <property type="entry name" value="Fas_alpha_ACP"/>
</dbReference>
<gene>
    <name evidence="3" type="ORF">PAXRUDRAFT_834743</name>
</gene>
<dbReference type="HOGENOM" id="CLU_1732063_0_0_1"/>
<dbReference type="AlphaFoldDB" id="A0A0D0CRQ8"/>
<keyword evidence="1" id="KW-0732">Signal</keyword>
<reference evidence="3 4" key="1">
    <citation type="submission" date="2014-04" db="EMBL/GenBank/DDBJ databases">
        <authorList>
            <consortium name="DOE Joint Genome Institute"/>
            <person name="Kuo A."/>
            <person name="Kohler A."/>
            <person name="Jargeat P."/>
            <person name="Nagy L.G."/>
            <person name="Floudas D."/>
            <person name="Copeland A."/>
            <person name="Barry K.W."/>
            <person name="Cichocki N."/>
            <person name="Veneault-Fourrey C."/>
            <person name="LaButti K."/>
            <person name="Lindquist E.A."/>
            <person name="Lipzen A."/>
            <person name="Lundell T."/>
            <person name="Morin E."/>
            <person name="Murat C."/>
            <person name="Sun H."/>
            <person name="Tunlid A."/>
            <person name="Henrissat B."/>
            <person name="Grigoriev I.V."/>
            <person name="Hibbett D.S."/>
            <person name="Martin F."/>
            <person name="Nordberg H.P."/>
            <person name="Cantor M.N."/>
            <person name="Hua S.X."/>
        </authorList>
    </citation>
    <scope>NUCLEOTIDE SEQUENCE [LARGE SCALE GENOMIC DNA]</scope>
    <source>
        <strain evidence="3 4">Ve08.2h10</strain>
    </source>
</reference>
<sequence length="151" mass="16871">MHTHGLLFISDLFCSQTAQAICLRQWLDVLLKVEEVPLTKSIKDLVGGKSTLQNEILGDLQLKFTSAPKGEGISFEELSLALGSDTPELFVELGSSRRASHVQCHHPQVPHYCRQQHRRPFLISPPTFVHMQHLSASHSLYIPLNSGPLCH</sequence>
<dbReference type="STRING" id="930991.A0A0D0CRQ8"/>
<evidence type="ECO:0000256" key="1">
    <source>
        <dbReference type="SAM" id="SignalP"/>
    </source>
</evidence>
<feature type="chain" id="PRO_5002220496" description="Fatty acid synthase subunit alpha acyl carrier domain-containing protein" evidence="1">
    <location>
        <begin position="21"/>
        <end position="151"/>
    </location>
</feature>
<evidence type="ECO:0000313" key="4">
    <source>
        <dbReference type="Proteomes" id="UP000054538"/>
    </source>
</evidence>
<accession>A0A0D0CRQ8</accession>
<dbReference type="EMBL" id="KN826726">
    <property type="protein sequence ID" value="KIK78058.1"/>
    <property type="molecule type" value="Genomic_DNA"/>
</dbReference>
<feature type="domain" description="Fatty acid synthase subunit alpha acyl carrier" evidence="2">
    <location>
        <begin position="32"/>
        <end position="83"/>
    </location>
</feature>
<reference evidence="4" key="2">
    <citation type="submission" date="2015-01" db="EMBL/GenBank/DDBJ databases">
        <title>Evolutionary Origins and Diversification of the Mycorrhizal Mutualists.</title>
        <authorList>
            <consortium name="DOE Joint Genome Institute"/>
            <consortium name="Mycorrhizal Genomics Consortium"/>
            <person name="Kohler A."/>
            <person name="Kuo A."/>
            <person name="Nagy L.G."/>
            <person name="Floudas D."/>
            <person name="Copeland A."/>
            <person name="Barry K.W."/>
            <person name="Cichocki N."/>
            <person name="Veneault-Fourrey C."/>
            <person name="LaButti K."/>
            <person name="Lindquist E.A."/>
            <person name="Lipzen A."/>
            <person name="Lundell T."/>
            <person name="Morin E."/>
            <person name="Murat C."/>
            <person name="Riley R."/>
            <person name="Ohm R."/>
            <person name="Sun H."/>
            <person name="Tunlid A."/>
            <person name="Henrissat B."/>
            <person name="Grigoriev I.V."/>
            <person name="Hibbett D.S."/>
            <person name="Martin F."/>
        </authorList>
    </citation>
    <scope>NUCLEOTIDE SEQUENCE [LARGE SCALE GENOMIC DNA]</scope>
    <source>
        <strain evidence="4">Ve08.2h10</strain>
    </source>
</reference>
<dbReference type="GO" id="GO:0008897">
    <property type="term" value="F:holo-[acyl-carrier-protein] synthase activity"/>
    <property type="evidence" value="ECO:0007669"/>
    <property type="project" value="InterPro"/>
</dbReference>
<dbReference type="OrthoDB" id="3262474at2759"/>
<name>A0A0D0CRQ8_9AGAM</name>
<organism evidence="3 4">
    <name type="scientific">Paxillus rubicundulus Ve08.2h10</name>
    <dbReference type="NCBI Taxonomy" id="930991"/>
    <lineage>
        <taxon>Eukaryota</taxon>
        <taxon>Fungi</taxon>
        <taxon>Dikarya</taxon>
        <taxon>Basidiomycota</taxon>
        <taxon>Agaricomycotina</taxon>
        <taxon>Agaricomycetes</taxon>
        <taxon>Agaricomycetidae</taxon>
        <taxon>Boletales</taxon>
        <taxon>Paxilineae</taxon>
        <taxon>Paxillaceae</taxon>
        <taxon>Paxillus</taxon>
    </lineage>
</organism>
<dbReference type="InParanoid" id="A0A0D0CRQ8"/>
<evidence type="ECO:0000259" key="2">
    <source>
        <dbReference type="Pfam" id="PF18325"/>
    </source>
</evidence>
<keyword evidence="4" id="KW-1185">Reference proteome</keyword>